<feature type="compositionally biased region" description="Low complexity" evidence="1">
    <location>
        <begin position="1"/>
        <end position="18"/>
    </location>
</feature>
<dbReference type="Proteomes" id="UP000077069">
    <property type="component" value="Unassembled WGS sequence"/>
</dbReference>
<name>A0A177D090_9PLEO</name>
<feature type="region of interest" description="Disordered" evidence="1">
    <location>
        <begin position="1"/>
        <end position="22"/>
    </location>
</feature>
<evidence type="ECO:0000313" key="3">
    <source>
        <dbReference type="Proteomes" id="UP000077069"/>
    </source>
</evidence>
<evidence type="ECO:0000313" key="2">
    <source>
        <dbReference type="EMBL" id="OAG12778.1"/>
    </source>
</evidence>
<dbReference type="InParanoid" id="A0A177D090"/>
<dbReference type="AlphaFoldDB" id="A0A177D090"/>
<dbReference type="GeneID" id="28767097"/>
<protein>
    <submittedName>
        <fullName evidence="2">Uncharacterized protein</fullName>
    </submittedName>
</protein>
<gene>
    <name evidence="2" type="ORF">CC84DRAFT_1227378</name>
</gene>
<feature type="region of interest" description="Disordered" evidence="1">
    <location>
        <begin position="158"/>
        <end position="177"/>
    </location>
</feature>
<reference evidence="2 3" key="1">
    <citation type="submission" date="2016-05" db="EMBL/GenBank/DDBJ databases">
        <title>Comparative analysis of secretome profiles of manganese(II)-oxidizing ascomycete fungi.</title>
        <authorList>
            <consortium name="DOE Joint Genome Institute"/>
            <person name="Zeiner C.A."/>
            <person name="Purvine S.O."/>
            <person name="Zink E.M."/>
            <person name="Wu S."/>
            <person name="Pasa-Tolic L."/>
            <person name="Chaput D.L."/>
            <person name="Haridas S."/>
            <person name="Grigoriev I.V."/>
            <person name="Santelli C.M."/>
            <person name="Hansel C.M."/>
        </authorList>
    </citation>
    <scope>NUCLEOTIDE SEQUENCE [LARGE SCALE GENOMIC DNA]</scope>
    <source>
        <strain evidence="2 3">AP3s5-JAC2a</strain>
    </source>
</reference>
<organism evidence="2 3">
    <name type="scientific">Paraphaeosphaeria sporulosa</name>
    <dbReference type="NCBI Taxonomy" id="1460663"/>
    <lineage>
        <taxon>Eukaryota</taxon>
        <taxon>Fungi</taxon>
        <taxon>Dikarya</taxon>
        <taxon>Ascomycota</taxon>
        <taxon>Pezizomycotina</taxon>
        <taxon>Dothideomycetes</taxon>
        <taxon>Pleosporomycetidae</taxon>
        <taxon>Pleosporales</taxon>
        <taxon>Massarineae</taxon>
        <taxon>Didymosphaeriaceae</taxon>
        <taxon>Paraphaeosphaeria</taxon>
    </lineage>
</organism>
<sequence length="278" mass="30754">MMNNDDTSTTDLSTSPLLHTDDRVSGAPLSCPPCVYKYHYSIATIPLELYDKTKQVDARTESLQIPRPQQPHRTITPNFIPILKPTPRTTAAPTASQRATAKTNVFVHRSACSIDAFHLGRLPLAAPHEQMCLAILRLYALTALPFQQVATTSLYPKKQEEASYPKQGTGHSENTDASARLVEPADMSALRESTTLGPVARATALSTPLVHVNCTIRSSIDYSIQCYQTQPHPKNLINKQPSNYQVAARIHPTFRRPNLNAFPPIPQPTSEYVEMQNA</sequence>
<feature type="region of interest" description="Disordered" evidence="1">
    <location>
        <begin position="257"/>
        <end position="278"/>
    </location>
</feature>
<evidence type="ECO:0000256" key="1">
    <source>
        <dbReference type="SAM" id="MobiDB-lite"/>
    </source>
</evidence>
<proteinExistence type="predicted"/>
<accession>A0A177D090</accession>
<keyword evidence="3" id="KW-1185">Reference proteome</keyword>
<dbReference type="EMBL" id="KV441548">
    <property type="protein sequence ID" value="OAG12778.1"/>
    <property type="molecule type" value="Genomic_DNA"/>
</dbReference>
<dbReference type="RefSeq" id="XP_018043143.1">
    <property type="nucleotide sequence ID" value="XM_018183611.1"/>
</dbReference>